<feature type="region of interest" description="Disordered" evidence="1">
    <location>
        <begin position="236"/>
        <end position="263"/>
    </location>
</feature>
<evidence type="ECO:0000256" key="1">
    <source>
        <dbReference type="SAM" id="MobiDB-lite"/>
    </source>
</evidence>
<evidence type="ECO:0000259" key="3">
    <source>
        <dbReference type="Pfam" id="PF04536"/>
    </source>
</evidence>
<protein>
    <recommendedName>
        <fullName evidence="3">TPM domain-containing protein</fullName>
    </recommendedName>
</protein>
<evidence type="ECO:0000256" key="2">
    <source>
        <dbReference type="SAM" id="Phobius"/>
    </source>
</evidence>
<sequence length="263" mass="29429">MKCLKRSILFLLSLLIFIISFQVSALAVASPIVDNAGLLSDLEKEELVSSINEFKEDYKIDLAIVTSDGLGGKDAQSFADDFYEENNYGIGKEYSGVLLLIDMQERDICISTEGQALNYFDDNRLDSIIEDVSKYLSNEQYLDGFKIFMTDIKYYMDLGTVENQQLYSENTNVIKVLIIALIVGIIAATIACLIVVFSYKSPKATSSINYVDRDSIKFNKKKDIFINTYTTRSKIEKNNDNGGKTTVHKSSSGRTHGGRTGKF</sequence>
<dbReference type="EMBL" id="AMEZ01000009">
    <property type="protein sequence ID" value="EKY29413.1"/>
    <property type="molecule type" value="Genomic_DNA"/>
</dbReference>
<dbReference type="STRING" id="545697.HMPREF0216_00274"/>
<dbReference type="Pfam" id="PF04536">
    <property type="entry name" value="TPM_phosphatase"/>
    <property type="match status" value="1"/>
</dbReference>
<dbReference type="AlphaFoldDB" id="L1QN60"/>
<keyword evidence="2" id="KW-0812">Transmembrane</keyword>
<name>L1QN60_9CLOT</name>
<dbReference type="Proteomes" id="UP000010420">
    <property type="component" value="Unassembled WGS sequence"/>
</dbReference>
<dbReference type="RefSeq" id="WP_005210211.1">
    <property type="nucleotide sequence ID" value="NZ_KB291603.1"/>
</dbReference>
<dbReference type="HOGENOM" id="CLU_060109_0_1_9"/>
<dbReference type="Gene3D" id="3.10.310.50">
    <property type="match status" value="1"/>
</dbReference>
<accession>L1QN60</accession>
<feature type="transmembrane region" description="Helical" evidence="2">
    <location>
        <begin position="176"/>
        <end position="199"/>
    </location>
</feature>
<feature type="domain" description="TPM" evidence="3">
    <location>
        <begin position="32"/>
        <end position="153"/>
    </location>
</feature>
<evidence type="ECO:0000313" key="5">
    <source>
        <dbReference type="Proteomes" id="UP000010420"/>
    </source>
</evidence>
<organism evidence="4 5">
    <name type="scientific">Clostridium celatum DSM 1785</name>
    <dbReference type="NCBI Taxonomy" id="545697"/>
    <lineage>
        <taxon>Bacteria</taxon>
        <taxon>Bacillati</taxon>
        <taxon>Bacillota</taxon>
        <taxon>Clostridia</taxon>
        <taxon>Eubacteriales</taxon>
        <taxon>Clostridiaceae</taxon>
        <taxon>Clostridium</taxon>
    </lineage>
</organism>
<dbReference type="PATRIC" id="fig|545697.3.peg.270"/>
<dbReference type="PANTHER" id="PTHR30373">
    <property type="entry name" value="UPF0603 PROTEIN YGCG"/>
    <property type="match status" value="1"/>
</dbReference>
<dbReference type="InterPro" id="IPR007621">
    <property type="entry name" value="TPM_dom"/>
</dbReference>
<comment type="caution">
    <text evidence="4">The sequence shown here is derived from an EMBL/GenBank/DDBJ whole genome shotgun (WGS) entry which is preliminary data.</text>
</comment>
<dbReference type="OrthoDB" id="9806054at2"/>
<keyword evidence="2" id="KW-0472">Membrane</keyword>
<gene>
    <name evidence="4" type="ORF">HMPREF0216_00274</name>
</gene>
<keyword evidence="5" id="KW-1185">Reference proteome</keyword>
<evidence type="ECO:0000313" key="4">
    <source>
        <dbReference type="EMBL" id="EKY29413.1"/>
    </source>
</evidence>
<dbReference type="eggNOG" id="COG1512">
    <property type="taxonomic scope" value="Bacteria"/>
</dbReference>
<reference evidence="4 5" key="1">
    <citation type="submission" date="2012-05" db="EMBL/GenBank/DDBJ databases">
        <authorList>
            <person name="Weinstock G."/>
            <person name="Sodergren E."/>
            <person name="Lobos E.A."/>
            <person name="Fulton L."/>
            <person name="Fulton R."/>
            <person name="Courtney L."/>
            <person name="Fronick C."/>
            <person name="O'Laughlin M."/>
            <person name="Godfrey J."/>
            <person name="Wilson R.M."/>
            <person name="Miner T."/>
            <person name="Farmer C."/>
            <person name="Delehaunty K."/>
            <person name="Cordes M."/>
            <person name="Minx P."/>
            <person name="Tomlinson C."/>
            <person name="Chen J."/>
            <person name="Wollam A."/>
            <person name="Pepin K.H."/>
            <person name="Bhonagiri V."/>
            <person name="Zhang X."/>
            <person name="Suruliraj S."/>
            <person name="Warren W."/>
            <person name="Mitreva M."/>
            <person name="Mardis E.R."/>
            <person name="Wilson R.K."/>
        </authorList>
    </citation>
    <scope>NUCLEOTIDE SEQUENCE [LARGE SCALE GENOMIC DNA]</scope>
    <source>
        <strain evidence="4 5">DSM 1785</strain>
    </source>
</reference>
<proteinExistence type="predicted"/>
<dbReference type="PANTHER" id="PTHR30373:SF2">
    <property type="entry name" value="UPF0603 PROTEIN YGCG"/>
    <property type="match status" value="1"/>
</dbReference>
<keyword evidence="2" id="KW-1133">Transmembrane helix</keyword>